<evidence type="ECO:0000313" key="4">
    <source>
        <dbReference type="EMBL" id="MDX8416160.1"/>
    </source>
</evidence>
<gene>
    <name evidence="4" type="ORF">MOX91_08255</name>
</gene>
<dbReference type="RefSeq" id="WP_370397614.1">
    <property type="nucleotide sequence ID" value="NZ_JALBUT010000010.1"/>
</dbReference>
<evidence type="ECO:0000256" key="3">
    <source>
        <dbReference type="ARBA" id="ARBA00022801"/>
    </source>
</evidence>
<reference evidence="4 5" key="1">
    <citation type="submission" date="2022-03" db="EMBL/GenBank/DDBJ databases">
        <title>Novel taxa within the pig intestine.</title>
        <authorList>
            <person name="Wylensek D."/>
            <person name="Bishof K."/>
            <person name="Afrizal A."/>
            <person name="Clavel T."/>
        </authorList>
    </citation>
    <scope>NUCLEOTIDE SEQUENCE [LARGE SCALE GENOMIC DNA]</scope>
    <source>
        <strain evidence="4 5">CLA-KB-P66</strain>
    </source>
</reference>
<name>A0ABU4WHY0_9BACT</name>
<dbReference type="SUPFAM" id="SSF52980">
    <property type="entry name" value="Restriction endonuclease-like"/>
    <property type="match status" value="1"/>
</dbReference>
<dbReference type="CDD" id="cd22323">
    <property type="entry name" value="EcoRV-like"/>
    <property type="match status" value="1"/>
</dbReference>
<comment type="caution">
    <text evidence="4">The sequence shown here is derived from an EMBL/GenBank/DDBJ whole genome shotgun (WGS) entry which is preliminary data.</text>
</comment>
<organism evidence="4 5">
    <name type="scientific">Intestinicryptomonas porci</name>
    <dbReference type="NCBI Taxonomy" id="2926320"/>
    <lineage>
        <taxon>Bacteria</taxon>
        <taxon>Pseudomonadati</taxon>
        <taxon>Verrucomicrobiota</taxon>
        <taxon>Opitutia</taxon>
        <taxon>Opitutales</taxon>
        <taxon>Intestinicryptomonaceae</taxon>
        <taxon>Intestinicryptomonas</taxon>
    </lineage>
</organism>
<evidence type="ECO:0000256" key="1">
    <source>
        <dbReference type="ARBA" id="ARBA00022722"/>
    </source>
</evidence>
<dbReference type="Proteomes" id="UP001275932">
    <property type="component" value="Unassembled WGS sequence"/>
</dbReference>
<keyword evidence="5" id="KW-1185">Reference proteome</keyword>
<keyword evidence="2 4" id="KW-0255">Endonuclease</keyword>
<evidence type="ECO:0000256" key="2">
    <source>
        <dbReference type="ARBA" id="ARBA00022759"/>
    </source>
</evidence>
<dbReference type="GO" id="GO:0004519">
    <property type="term" value="F:endonuclease activity"/>
    <property type="evidence" value="ECO:0007669"/>
    <property type="project" value="UniProtKB-KW"/>
</dbReference>
<sequence length="258" mass="29776">MKKETFITLLRETVEEFANQISTEDGSWVVKGFIDTYKNIYTISADTKVISKIIELYIFPKILEFASKNKLEIELTKEQNFYPDITFKDEDGNLFAVDLKSSYRKDSNDINGMTLGAFTGYFRDRKSVKNITHPYEEYKAHVVLGVIYDSIRDIDERKIYSLDELDEIVSVIKNFKFFVQEKWKIAIDRPGSGNTKNIGSVNKILDLINGNGTFASLGEAVFDDYWTNYLTKDMAKAAELSGPYYKNIAEYKTFKHIK</sequence>
<dbReference type="EMBL" id="JALBUT010000010">
    <property type="protein sequence ID" value="MDX8416160.1"/>
    <property type="molecule type" value="Genomic_DNA"/>
</dbReference>
<dbReference type="InterPro" id="IPR037057">
    <property type="entry name" value="DNA_rep_MutH/T2_RE_sf"/>
</dbReference>
<dbReference type="InterPro" id="IPR011335">
    <property type="entry name" value="Restrct_endonuc-II-like"/>
</dbReference>
<dbReference type="InterPro" id="IPR015314">
    <property type="entry name" value="Restrct_endonuc_II_EcoRV"/>
</dbReference>
<accession>A0ABU4WHY0</accession>
<proteinExistence type="predicted"/>
<keyword evidence="3" id="KW-0378">Hydrolase</keyword>
<protein>
    <submittedName>
        <fullName evidence="4">EcoRV family type II restriction endonuclease</fullName>
    </submittedName>
</protein>
<keyword evidence="1" id="KW-0540">Nuclease</keyword>
<dbReference type="Gene3D" id="3.40.600.10">
    <property type="entry name" value="DNA mismatch repair MutH/Restriction endonuclease, type II"/>
    <property type="match status" value="1"/>
</dbReference>
<dbReference type="Pfam" id="PF09233">
    <property type="entry name" value="Endonuc-EcoRV"/>
    <property type="match status" value="1"/>
</dbReference>
<evidence type="ECO:0000313" key="5">
    <source>
        <dbReference type="Proteomes" id="UP001275932"/>
    </source>
</evidence>